<dbReference type="InterPro" id="IPR000090">
    <property type="entry name" value="Flg_Motor_Flig"/>
</dbReference>
<dbReference type="AlphaFoldDB" id="A0A1I3LIR8"/>
<sequence>MKREVSAEARKAQVMVEQAMGDITRATRKVLMDYVSKMYVVSFAKAIAYLGLESEDALDLLNSMNDETRRQVEAFAKDYQKSDARVISEVEHIVTSSGMDFTDDYKIIKDNIILSGKTFAENAVHNFQKETPIFKKKIEDCLFCFEDFQYLDDRAIQKVLKETDMQELAKALKGASTEVQAKIFRNMPQRSANMLKEDMEWMGPVRAQDVDAAQANLVKIVFRLSNNGDILLTLKEDYGKLYI</sequence>
<name>A0A1I3LIR8_9SPIR</name>
<dbReference type="GO" id="GO:0003774">
    <property type="term" value="F:cytoskeletal motor activity"/>
    <property type="evidence" value="ECO:0007669"/>
    <property type="project" value="InterPro"/>
</dbReference>
<keyword evidence="3" id="KW-1185">Reference proteome</keyword>
<dbReference type="PRINTS" id="PR00954">
    <property type="entry name" value="FLGMOTORFLIG"/>
</dbReference>
<accession>A0A1I3LIR8</accession>
<proteinExistence type="predicted"/>
<dbReference type="Gene3D" id="1.10.220.30">
    <property type="match status" value="1"/>
</dbReference>
<feature type="domain" description="Flagellar motor switch protein FliG C-terminal" evidence="1">
    <location>
        <begin position="127"/>
        <end position="232"/>
    </location>
</feature>
<evidence type="ECO:0000313" key="3">
    <source>
        <dbReference type="Proteomes" id="UP000182737"/>
    </source>
</evidence>
<evidence type="ECO:0000259" key="1">
    <source>
        <dbReference type="Pfam" id="PF01706"/>
    </source>
</evidence>
<dbReference type="PANTHER" id="PTHR30534">
    <property type="entry name" value="FLAGELLAR MOTOR SWITCH PROTEIN FLIG"/>
    <property type="match status" value="1"/>
</dbReference>
<reference evidence="3" key="1">
    <citation type="submission" date="2016-10" db="EMBL/GenBank/DDBJ databases">
        <authorList>
            <person name="Varghese N."/>
            <person name="Submissions S."/>
        </authorList>
    </citation>
    <scope>NUCLEOTIDE SEQUENCE [LARGE SCALE GENOMIC DNA]</scope>
    <source>
        <strain evidence="3">XBD1002</strain>
    </source>
</reference>
<evidence type="ECO:0000313" key="2">
    <source>
        <dbReference type="EMBL" id="SFI84679.1"/>
    </source>
</evidence>
<dbReference type="PANTHER" id="PTHR30534:SF0">
    <property type="entry name" value="FLAGELLAR MOTOR SWITCH PROTEIN FLIG"/>
    <property type="match status" value="1"/>
</dbReference>
<dbReference type="GO" id="GO:0006935">
    <property type="term" value="P:chemotaxis"/>
    <property type="evidence" value="ECO:0007669"/>
    <property type="project" value="InterPro"/>
</dbReference>
<gene>
    <name evidence="2" type="ORF">SAMN04487775_1079</name>
</gene>
<dbReference type="EMBL" id="FORI01000007">
    <property type="protein sequence ID" value="SFI84679.1"/>
    <property type="molecule type" value="Genomic_DNA"/>
</dbReference>
<dbReference type="InterPro" id="IPR011002">
    <property type="entry name" value="FliG_a-hlx"/>
</dbReference>
<dbReference type="RefSeq" id="WP_074932160.1">
    <property type="nucleotide sequence ID" value="NZ_FORI01000007.1"/>
</dbReference>
<dbReference type="Proteomes" id="UP000182737">
    <property type="component" value="Unassembled WGS sequence"/>
</dbReference>
<dbReference type="SUPFAM" id="SSF48029">
    <property type="entry name" value="FliG"/>
    <property type="match status" value="1"/>
</dbReference>
<dbReference type="InterPro" id="IPR023087">
    <property type="entry name" value="Flg_Motor_Flig_C"/>
</dbReference>
<dbReference type="GO" id="GO:0071973">
    <property type="term" value="P:bacterial-type flagellum-dependent cell motility"/>
    <property type="evidence" value="ECO:0007669"/>
    <property type="project" value="InterPro"/>
</dbReference>
<dbReference type="GO" id="GO:0009288">
    <property type="term" value="C:bacterial-type flagellum"/>
    <property type="evidence" value="ECO:0007669"/>
    <property type="project" value="InterPro"/>
</dbReference>
<organism evidence="2 3">
    <name type="scientific">Treponema bryantii</name>
    <dbReference type="NCBI Taxonomy" id="163"/>
    <lineage>
        <taxon>Bacteria</taxon>
        <taxon>Pseudomonadati</taxon>
        <taxon>Spirochaetota</taxon>
        <taxon>Spirochaetia</taxon>
        <taxon>Spirochaetales</taxon>
        <taxon>Treponemataceae</taxon>
        <taxon>Treponema</taxon>
    </lineage>
</organism>
<dbReference type="Pfam" id="PF01706">
    <property type="entry name" value="FliG_C"/>
    <property type="match status" value="1"/>
</dbReference>
<protein>
    <submittedName>
        <fullName evidence="2">FliG C-terminal domain-containing protein</fullName>
    </submittedName>
</protein>